<dbReference type="Pfam" id="PF25597">
    <property type="entry name" value="SH3_retrovirus"/>
    <property type="match status" value="1"/>
</dbReference>
<dbReference type="Gene3D" id="3.30.420.10">
    <property type="entry name" value="Ribonuclease H-like superfamily/Ribonuclease H"/>
    <property type="match status" value="1"/>
</dbReference>
<feature type="compositionally biased region" description="Polar residues" evidence="14">
    <location>
        <begin position="321"/>
        <end position="337"/>
    </location>
</feature>
<gene>
    <name evidence="16" type="ORF">BDEG_24661</name>
</gene>
<feature type="region of interest" description="Disordered" evidence="14">
    <location>
        <begin position="321"/>
        <end position="344"/>
    </location>
</feature>
<keyword evidence="8" id="KW-0229">DNA integration</keyword>
<dbReference type="STRING" id="403673.A0A177WMT9"/>
<evidence type="ECO:0000313" key="17">
    <source>
        <dbReference type="Proteomes" id="UP000077115"/>
    </source>
</evidence>
<dbReference type="GO" id="GO:0003676">
    <property type="term" value="F:nucleic acid binding"/>
    <property type="evidence" value="ECO:0007669"/>
    <property type="project" value="InterPro"/>
</dbReference>
<evidence type="ECO:0000256" key="14">
    <source>
        <dbReference type="SAM" id="MobiDB-lite"/>
    </source>
</evidence>
<evidence type="ECO:0000256" key="8">
    <source>
        <dbReference type="ARBA" id="ARBA00022908"/>
    </source>
</evidence>
<evidence type="ECO:0000256" key="5">
    <source>
        <dbReference type="ARBA" id="ARBA00022759"/>
    </source>
</evidence>
<feature type="domain" description="Integrase catalytic" evidence="15">
    <location>
        <begin position="1"/>
        <end position="157"/>
    </location>
</feature>
<evidence type="ECO:0000256" key="4">
    <source>
        <dbReference type="ARBA" id="ARBA00022723"/>
    </source>
</evidence>
<dbReference type="AlphaFoldDB" id="A0A177WMT9"/>
<keyword evidence="10" id="KW-0808">Transferase</keyword>
<dbReference type="InterPro" id="IPR012337">
    <property type="entry name" value="RNaseH-like_sf"/>
</dbReference>
<keyword evidence="10" id="KW-0239">DNA-directed DNA polymerase</keyword>
<name>A0A177WMT9_BATDL</name>
<dbReference type="PANTHER" id="PTHR42648:SF11">
    <property type="entry name" value="TRANSPOSON TY4-P GAG-POL POLYPROTEIN"/>
    <property type="match status" value="1"/>
</dbReference>
<keyword evidence="4" id="KW-0479">Metal-binding</keyword>
<dbReference type="PANTHER" id="PTHR42648">
    <property type="entry name" value="TRANSPOSASE, PUTATIVE-RELATED"/>
    <property type="match status" value="1"/>
</dbReference>
<dbReference type="GO" id="GO:0015074">
    <property type="term" value="P:DNA integration"/>
    <property type="evidence" value="ECO:0007669"/>
    <property type="project" value="UniProtKB-KW"/>
</dbReference>
<keyword evidence="3" id="KW-0540">Nuclease</keyword>
<proteinExistence type="predicted"/>
<keyword evidence="1" id="KW-0815">Transposition</keyword>
<dbReference type="GO" id="GO:0016787">
    <property type="term" value="F:hydrolase activity"/>
    <property type="evidence" value="ECO:0007669"/>
    <property type="project" value="UniProtKB-KW"/>
</dbReference>
<dbReference type="InterPro" id="IPR001584">
    <property type="entry name" value="Integrase_cat-core"/>
</dbReference>
<dbReference type="SUPFAM" id="SSF53098">
    <property type="entry name" value="Ribonuclease H-like"/>
    <property type="match status" value="1"/>
</dbReference>
<keyword evidence="11" id="KW-0233">DNA recombination</keyword>
<evidence type="ECO:0000256" key="9">
    <source>
        <dbReference type="ARBA" id="ARBA00022918"/>
    </source>
</evidence>
<protein>
    <recommendedName>
        <fullName evidence="15">Integrase catalytic domain-containing protein</fullName>
    </recommendedName>
</protein>
<comment type="catalytic activity">
    <reaction evidence="13">
        <text>DNA(n) + a 2'-deoxyribonucleoside 5'-triphosphate = DNA(n+1) + diphosphate</text>
        <dbReference type="Rhea" id="RHEA:22508"/>
        <dbReference type="Rhea" id="RHEA-COMP:17339"/>
        <dbReference type="Rhea" id="RHEA-COMP:17340"/>
        <dbReference type="ChEBI" id="CHEBI:33019"/>
        <dbReference type="ChEBI" id="CHEBI:61560"/>
        <dbReference type="ChEBI" id="CHEBI:173112"/>
        <dbReference type="EC" id="2.7.7.7"/>
    </reaction>
</comment>
<evidence type="ECO:0000256" key="12">
    <source>
        <dbReference type="ARBA" id="ARBA00048173"/>
    </source>
</evidence>
<accession>A0A177WMT9</accession>
<dbReference type="VEuPathDB" id="FungiDB:BDEG_24661"/>
<dbReference type="InterPro" id="IPR036397">
    <property type="entry name" value="RNaseH_sf"/>
</dbReference>
<evidence type="ECO:0000256" key="1">
    <source>
        <dbReference type="ARBA" id="ARBA00022578"/>
    </source>
</evidence>
<keyword evidence="9" id="KW-0695">RNA-directed DNA polymerase</keyword>
<evidence type="ECO:0000256" key="2">
    <source>
        <dbReference type="ARBA" id="ARBA00022695"/>
    </source>
</evidence>
<keyword evidence="7" id="KW-0460">Magnesium</keyword>
<organism evidence="16 17">
    <name type="scientific">Batrachochytrium dendrobatidis (strain JEL423)</name>
    <dbReference type="NCBI Taxonomy" id="403673"/>
    <lineage>
        <taxon>Eukaryota</taxon>
        <taxon>Fungi</taxon>
        <taxon>Fungi incertae sedis</taxon>
        <taxon>Chytridiomycota</taxon>
        <taxon>Chytridiomycota incertae sedis</taxon>
        <taxon>Chytridiomycetes</taxon>
        <taxon>Rhizophydiales</taxon>
        <taxon>Rhizophydiales incertae sedis</taxon>
        <taxon>Batrachochytrium</taxon>
    </lineage>
</organism>
<evidence type="ECO:0000256" key="11">
    <source>
        <dbReference type="ARBA" id="ARBA00023172"/>
    </source>
</evidence>
<dbReference type="Proteomes" id="UP000077115">
    <property type="component" value="Unassembled WGS sequence"/>
</dbReference>
<dbReference type="OrthoDB" id="2685958at2759"/>
<comment type="catalytic activity">
    <reaction evidence="12">
        <text>DNA(n) + a 2'-deoxyribonucleoside 5'-triphosphate = DNA(n+1) + diphosphate</text>
        <dbReference type="Rhea" id="RHEA:22508"/>
        <dbReference type="Rhea" id="RHEA-COMP:17339"/>
        <dbReference type="Rhea" id="RHEA-COMP:17340"/>
        <dbReference type="ChEBI" id="CHEBI:33019"/>
        <dbReference type="ChEBI" id="CHEBI:61560"/>
        <dbReference type="ChEBI" id="CHEBI:173112"/>
        <dbReference type="EC" id="2.7.7.49"/>
    </reaction>
</comment>
<dbReference type="GO" id="GO:0046872">
    <property type="term" value="F:metal ion binding"/>
    <property type="evidence" value="ECO:0007669"/>
    <property type="project" value="UniProtKB-KW"/>
</dbReference>
<keyword evidence="6" id="KW-0378">Hydrolase</keyword>
<dbReference type="GO" id="GO:0005634">
    <property type="term" value="C:nucleus"/>
    <property type="evidence" value="ECO:0007669"/>
    <property type="project" value="UniProtKB-ARBA"/>
</dbReference>
<reference evidence="16 17" key="1">
    <citation type="submission" date="2006-10" db="EMBL/GenBank/DDBJ databases">
        <title>The Genome Sequence of Batrachochytrium dendrobatidis JEL423.</title>
        <authorList>
            <consortium name="The Broad Institute Genome Sequencing Platform"/>
            <person name="Birren B."/>
            <person name="Lander E."/>
            <person name="Galagan J."/>
            <person name="Cuomo C."/>
            <person name="Devon K."/>
            <person name="Jaffe D."/>
            <person name="Butler J."/>
            <person name="Alvarez P."/>
            <person name="Gnerre S."/>
            <person name="Grabherr M."/>
            <person name="Kleber M."/>
            <person name="Mauceli E."/>
            <person name="Brockman W."/>
            <person name="Young S."/>
            <person name="LaButti K."/>
            <person name="Sykes S."/>
            <person name="DeCaprio D."/>
            <person name="Crawford M."/>
            <person name="Koehrsen M."/>
            <person name="Engels R."/>
            <person name="Montgomery P."/>
            <person name="Pearson M."/>
            <person name="Howarth C."/>
            <person name="Larson L."/>
            <person name="White J."/>
            <person name="O'Leary S."/>
            <person name="Kodira C."/>
            <person name="Zeng Q."/>
            <person name="Yandava C."/>
            <person name="Alvarado L."/>
            <person name="Longcore J."/>
            <person name="James T."/>
        </authorList>
    </citation>
    <scope>NUCLEOTIDE SEQUENCE [LARGE SCALE GENOMIC DNA]</scope>
    <source>
        <strain evidence="16 17">JEL423</strain>
    </source>
</reference>
<evidence type="ECO:0000256" key="6">
    <source>
        <dbReference type="ARBA" id="ARBA00022801"/>
    </source>
</evidence>
<evidence type="ECO:0000259" key="15">
    <source>
        <dbReference type="PROSITE" id="PS50994"/>
    </source>
</evidence>
<dbReference type="PROSITE" id="PS50994">
    <property type="entry name" value="INTEGRASE"/>
    <property type="match status" value="1"/>
</dbReference>
<keyword evidence="5" id="KW-0255">Endonuclease</keyword>
<evidence type="ECO:0000256" key="3">
    <source>
        <dbReference type="ARBA" id="ARBA00022722"/>
    </source>
</evidence>
<dbReference type="GO" id="GO:0032196">
    <property type="term" value="P:transposition"/>
    <property type="evidence" value="ECO:0007669"/>
    <property type="project" value="UniProtKB-KW"/>
</dbReference>
<evidence type="ECO:0000256" key="10">
    <source>
        <dbReference type="ARBA" id="ARBA00022932"/>
    </source>
</evidence>
<dbReference type="InterPro" id="IPR039537">
    <property type="entry name" value="Retrotran_Ty1/copia-like"/>
</dbReference>
<dbReference type="Pfam" id="PF00665">
    <property type="entry name" value="rve"/>
    <property type="match status" value="1"/>
</dbReference>
<reference evidence="16 17" key="2">
    <citation type="submission" date="2016-05" db="EMBL/GenBank/DDBJ databases">
        <title>Lineage-specific infection strategies underlie the spectrum of fungal disease in amphibians.</title>
        <authorList>
            <person name="Cuomo C.A."/>
            <person name="Farrer R.A."/>
            <person name="James T."/>
            <person name="Longcore J."/>
            <person name="Birren B."/>
        </authorList>
    </citation>
    <scope>NUCLEOTIDE SEQUENCE [LARGE SCALE GENOMIC DNA]</scope>
    <source>
        <strain evidence="16 17">JEL423</strain>
    </source>
</reference>
<dbReference type="InterPro" id="IPR057670">
    <property type="entry name" value="SH3_retrovirus"/>
</dbReference>
<evidence type="ECO:0000256" key="13">
    <source>
        <dbReference type="ARBA" id="ARBA00049244"/>
    </source>
</evidence>
<evidence type="ECO:0000313" key="16">
    <source>
        <dbReference type="EMBL" id="OAJ40995.1"/>
    </source>
</evidence>
<dbReference type="GO" id="GO:0006310">
    <property type="term" value="P:DNA recombination"/>
    <property type="evidence" value="ECO:0007669"/>
    <property type="project" value="UniProtKB-KW"/>
</dbReference>
<sequence>MDLAGPFKIESLGKAKHYLIIVDDFSRYSHLYTLQAKSQTSERLKDHIVLMETGTGIPVRHIRSDNGGEFLSQEFTAFLKEKGIEHQTTAPYTPQHNGVAEQRNRSIGNAIRSMILSSGLPKRFWAEAAATAVYLQNRSPHSAINNLTPYEKRSGKKPWVSHLKTFGCKANAVIPSTLLGKLDSRTSNCVMLGYKQGSKAYRLYDLDSKKTILTRDAKFNEDNFPFKHQKTSQRSHKTGNLNIIQLEISRTQELPVKKATPAKEVITVTETQQEENLDISSQAPTIIATSEYNDGTYPTVHQFRPNPDNSTQTSQIIRSGGVTTKNPFASSSPSGFNPSRLPNPLRSYKGYQKTQIRVQNKRNCDPKYMAYLTDKLASL</sequence>
<keyword evidence="2" id="KW-0548">Nucleotidyltransferase</keyword>
<evidence type="ECO:0000256" key="7">
    <source>
        <dbReference type="ARBA" id="ARBA00022842"/>
    </source>
</evidence>
<dbReference type="GO" id="GO:0003887">
    <property type="term" value="F:DNA-directed DNA polymerase activity"/>
    <property type="evidence" value="ECO:0007669"/>
    <property type="project" value="UniProtKB-KW"/>
</dbReference>
<dbReference type="GO" id="GO:0003964">
    <property type="term" value="F:RNA-directed DNA polymerase activity"/>
    <property type="evidence" value="ECO:0007669"/>
    <property type="project" value="UniProtKB-KW"/>
</dbReference>
<dbReference type="GO" id="GO:0004519">
    <property type="term" value="F:endonuclease activity"/>
    <property type="evidence" value="ECO:0007669"/>
    <property type="project" value="UniProtKB-KW"/>
</dbReference>
<dbReference type="EMBL" id="DS022305">
    <property type="protein sequence ID" value="OAJ40995.1"/>
    <property type="molecule type" value="Genomic_DNA"/>
</dbReference>